<sequence>MPFSNIEFVARLHSNCLLVLVCCLEVDVSSVFSSSPLSVQPQSNQVEMFVDNLYTFSCHKSRSFMRVISCPITVSGLPLTSPVTFVALILLNIRNSLYTNETIHQLIHLPSCSDLFSRGSHVTSSRNQMIYMDCASIATEEERTKLFVSFFKVKVSPSFFRIIGKRDVVGGPRSIAMSHYLVLSLHSRCWLSASQMPFHRNQVNLFDTRDKRKDSSPSLSTQQQKKSKVDARETKEQQVPSEKPKPFALWSTPMPISAEYDYDHKVAIKRKDGEEFNQPLVFQSGADAMKWCIDPLL</sequence>
<feature type="chain" id="PRO_5003313760" evidence="2">
    <location>
        <begin position="34"/>
        <end position="297"/>
    </location>
</feature>
<dbReference type="GeneID" id="14869123"/>
<evidence type="ECO:0000256" key="2">
    <source>
        <dbReference type="SAM" id="SignalP"/>
    </source>
</evidence>
<accession>F4Q5C4</accession>
<feature type="region of interest" description="Disordered" evidence="1">
    <location>
        <begin position="209"/>
        <end position="250"/>
    </location>
</feature>
<feature type="signal peptide" evidence="2">
    <location>
        <begin position="1"/>
        <end position="33"/>
    </location>
</feature>
<dbReference type="AlphaFoldDB" id="F4Q5C4"/>
<name>F4Q5C4_CACFS</name>
<evidence type="ECO:0000313" key="3">
    <source>
        <dbReference type="EMBL" id="EGG17183.1"/>
    </source>
</evidence>
<reference evidence="4" key="1">
    <citation type="journal article" date="2011" name="Genome Res.">
        <title>Phylogeny-wide analysis of social amoeba genomes highlights ancient origins for complex intercellular communication.</title>
        <authorList>
            <person name="Heidel A.J."/>
            <person name="Lawal H.M."/>
            <person name="Felder M."/>
            <person name="Schilde C."/>
            <person name="Helps N.R."/>
            <person name="Tunggal B."/>
            <person name="Rivero F."/>
            <person name="John U."/>
            <person name="Schleicher M."/>
            <person name="Eichinger L."/>
            <person name="Platzer M."/>
            <person name="Noegel A.A."/>
            <person name="Schaap P."/>
            <person name="Gloeckner G."/>
        </authorList>
    </citation>
    <scope>NUCLEOTIDE SEQUENCE [LARGE SCALE GENOMIC DNA]</scope>
    <source>
        <strain evidence="4">SH3</strain>
    </source>
</reference>
<dbReference type="RefSeq" id="XP_004355667.1">
    <property type="nucleotide sequence ID" value="XM_004355614.1"/>
</dbReference>
<proteinExistence type="predicted"/>
<dbReference type="KEGG" id="dfa:DFA_08168"/>
<dbReference type="EMBL" id="GL883021">
    <property type="protein sequence ID" value="EGG17183.1"/>
    <property type="molecule type" value="Genomic_DNA"/>
</dbReference>
<gene>
    <name evidence="3" type="ORF">DFA_08168</name>
</gene>
<feature type="compositionally biased region" description="Basic and acidic residues" evidence="1">
    <location>
        <begin position="227"/>
        <end position="236"/>
    </location>
</feature>
<dbReference type="Proteomes" id="UP000007797">
    <property type="component" value="Unassembled WGS sequence"/>
</dbReference>
<keyword evidence="4" id="KW-1185">Reference proteome</keyword>
<protein>
    <submittedName>
        <fullName evidence="3">Uncharacterized protein</fullName>
    </submittedName>
</protein>
<organism evidence="3 4">
    <name type="scientific">Cavenderia fasciculata</name>
    <name type="common">Slime mold</name>
    <name type="synonym">Dictyostelium fasciculatum</name>
    <dbReference type="NCBI Taxonomy" id="261658"/>
    <lineage>
        <taxon>Eukaryota</taxon>
        <taxon>Amoebozoa</taxon>
        <taxon>Evosea</taxon>
        <taxon>Eumycetozoa</taxon>
        <taxon>Dictyostelia</taxon>
        <taxon>Acytosteliales</taxon>
        <taxon>Cavenderiaceae</taxon>
        <taxon>Cavenderia</taxon>
    </lineage>
</organism>
<keyword evidence="2" id="KW-0732">Signal</keyword>
<evidence type="ECO:0000256" key="1">
    <source>
        <dbReference type="SAM" id="MobiDB-lite"/>
    </source>
</evidence>
<evidence type="ECO:0000313" key="4">
    <source>
        <dbReference type="Proteomes" id="UP000007797"/>
    </source>
</evidence>